<organism evidence="1 2">
    <name type="scientific">Citrus sinensis</name>
    <name type="common">Sweet orange</name>
    <name type="synonym">Citrus aurantium var. sinensis</name>
    <dbReference type="NCBI Taxonomy" id="2711"/>
    <lineage>
        <taxon>Eukaryota</taxon>
        <taxon>Viridiplantae</taxon>
        <taxon>Streptophyta</taxon>
        <taxon>Embryophyta</taxon>
        <taxon>Tracheophyta</taxon>
        <taxon>Spermatophyta</taxon>
        <taxon>Magnoliopsida</taxon>
        <taxon>eudicotyledons</taxon>
        <taxon>Gunneridae</taxon>
        <taxon>Pentapetalae</taxon>
        <taxon>rosids</taxon>
        <taxon>malvids</taxon>
        <taxon>Sapindales</taxon>
        <taxon>Rutaceae</taxon>
        <taxon>Aurantioideae</taxon>
        <taxon>Citrus</taxon>
    </lineage>
</organism>
<dbReference type="Proteomes" id="UP000829398">
    <property type="component" value="Chromosome 9"/>
</dbReference>
<reference evidence="2" key="1">
    <citation type="journal article" date="2023" name="Hortic. Res.">
        <title>A chromosome-level phased genome enabling allele-level studies in sweet orange: a case study on citrus Huanglongbing tolerance.</title>
        <authorList>
            <person name="Wu B."/>
            <person name="Yu Q."/>
            <person name="Deng Z."/>
            <person name="Duan Y."/>
            <person name="Luo F."/>
            <person name="Gmitter F. Jr."/>
        </authorList>
    </citation>
    <scope>NUCLEOTIDE SEQUENCE [LARGE SCALE GENOMIC DNA]</scope>
    <source>
        <strain evidence="2">cv. Valencia</strain>
    </source>
</reference>
<name>A0ACB8HYF0_CITSI</name>
<gene>
    <name evidence="1" type="ORF">KPL71_026297</name>
</gene>
<evidence type="ECO:0000313" key="1">
    <source>
        <dbReference type="EMBL" id="KAH9679838.1"/>
    </source>
</evidence>
<sequence>MGTTRFDREKFNGENDFYLWSLKMRAILIQQGLDSALDDEEEQKSKKEREEGSSSSGGDLRAINNKAHSTIILHLSDEVLREVAKEKSTSGLWAKLEELFLKKSLAKRLYIKRKLYTFSMKEGTTMRDHVDEFNKLILYLENVNVMLEDEDRALILLSSLPDSYEHFVDTLLYGRQTLTLKDVKNALESKDLKKRADGKDQITRDGLVAKVKIEKKIYKDKKNKIQKEKTDKMKKKRKCYFCQKEGHYIKDCFEKKKLEKLQKESSGKADIASVDEGESEDADVLIAADKKSSGEWILDSGCSFHMCPHKDFFVSFESIDGGKVLLGNNLAYKVAGIGSVRIKMYDGSVRSLEQVRYVPELKRNLISLGMIDQLGCCIKAENGELQILRDGRIIMKGSRRNGLYVLKGSVELPALEFCEKCVFGKATRQKFNPGKQETKNTLDYIHSDLWGPSQVSSHGGAGYFITFIDDFSRKVWVYVLKHKSEAFEKFKDWLTLIENQTERRVKRLRIDNGLEYCCNDFEQLCIKKGIARHKTVRHTPQQNGLVEMMNRTLIEKVRCMLFNANLSKHFWAEAITTAAYLVNRSPSATLHFKTPQEVWSGKPPDLSNLRVFGCLAYAHINQGKLEPKAVKVYFIGYPEGVKGYKIWCIDGKPSRTLISRDVVFDEEPLLHQKVETELITPDTNEVKEHNFEVESSEEKKVAERDPKPCQKTHITSQITDYQLTRDREKRVIKLPKRYGIADMISYALAVAEEVIGEEPVSYKQAMGSKIKEKWLDAMNEEIISLKKNRTWNLVKKPQDKRLVGCKWIYKIKEGIVEGEPPRYKARLVAKGFTQKHGVDFNEPSYMGILKKKSSWISLRGSLKKGLKICHGYCRSQYDSCVYFKTLSSEDRIYLLLYVDDMLIACKKREEIEKLKMELNTAFEMKDLGTATRIMGMQIVRNRSKGTLFLTQAMYAKRVLSRFEMNGAKPVTVPLSAHFRLSKLQEPEEDHDLEHIKSVPYSSAVGSIMYSMVCTRPDVAYSVGVVSRFMGNPGREHWNAVKWLLRYMNGTANHGILYGGSENNSCQVSGFVDSDFAADLDKRRSITGYVFILNGGAVSWKASLQSVVALSTTEAEYIALTEAVKEAKWLSGLVSEFGLKQESVCIGCDSSSAIQLSENPKYHERTKHIDVRLHFVRDEIANGVVNVTKVPTQTNPADILTKAVPAVKFRNSLNLIGVGSLARCRSTCGQQWPVARAARVAAVSNAANAARAARVVAVSNAANAARAAAVSNAANAARAARVAAVSNAANAARAAAVSNAANAARAAAASNAASSVQLAGSVIWWLSGVATMVKLASNLDEQ</sequence>
<protein>
    <submittedName>
        <fullName evidence="1">Uncharacterized protein</fullName>
    </submittedName>
</protein>
<dbReference type="EMBL" id="CM039178">
    <property type="protein sequence ID" value="KAH9679838.1"/>
    <property type="molecule type" value="Genomic_DNA"/>
</dbReference>
<proteinExistence type="predicted"/>
<keyword evidence="2" id="KW-1185">Reference proteome</keyword>
<comment type="caution">
    <text evidence="1">The sequence shown here is derived from an EMBL/GenBank/DDBJ whole genome shotgun (WGS) entry which is preliminary data.</text>
</comment>
<evidence type="ECO:0000313" key="2">
    <source>
        <dbReference type="Proteomes" id="UP000829398"/>
    </source>
</evidence>
<accession>A0ACB8HYF0</accession>